<keyword evidence="2" id="KW-1185">Reference proteome</keyword>
<proteinExistence type="predicted"/>
<dbReference type="Gramene" id="Zm00001eb415820_T001">
    <property type="protein sequence ID" value="Zm00001eb415820_P001"/>
    <property type="gene ID" value="Zm00001eb415820"/>
</dbReference>
<organism evidence="1 2">
    <name type="scientific">Zea mays</name>
    <name type="common">Maize</name>
    <dbReference type="NCBI Taxonomy" id="4577"/>
    <lineage>
        <taxon>Eukaryota</taxon>
        <taxon>Viridiplantae</taxon>
        <taxon>Streptophyta</taxon>
        <taxon>Embryophyta</taxon>
        <taxon>Tracheophyta</taxon>
        <taxon>Spermatophyta</taxon>
        <taxon>Magnoliopsida</taxon>
        <taxon>Liliopsida</taxon>
        <taxon>Poales</taxon>
        <taxon>Poaceae</taxon>
        <taxon>PACMAD clade</taxon>
        <taxon>Panicoideae</taxon>
        <taxon>Andropogonodae</taxon>
        <taxon>Andropogoneae</taxon>
        <taxon>Tripsacinae</taxon>
        <taxon>Zea</taxon>
    </lineage>
</organism>
<evidence type="ECO:0000313" key="2">
    <source>
        <dbReference type="Proteomes" id="UP000007305"/>
    </source>
</evidence>
<dbReference type="InParanoid" id="A0A804ULY2"/>
<name>A0A804ULY2_MAIZE</name>
<reference evidence="1" key="3">
    <citation type="submission" date="2021-05" db="UniProtKB">
        <authorList>
            <consortium name="EnsemblPlants"/>
        </authorList>
    </citation>
    <scope>IDENTIFICATION</scope>
    <source>
        <strain evidence="1">cv. B73</strain>
    </source>
</reference>
<accession>A0A804ULY2</accession>
<reference evidence="1" key="2">
    <citation type="submission" date="2019-07" db="EMBL/GenBank/DDBJ databases">
        <authorList>
            <person name="Seetharam A."/>
            <person name="Woodhouse M."/>
            <person name="Cannon E."/>
        </authorList>
    </citation>
    <scope>NUCLEOTIDE SEQUENCE [LARGE SCALE GENOMIC DNA]</scope>
    <source>
        <strain evidence="1">cv. B73</strain>
    </source>
</reference>
<evidence type="ECO:0000313" key="1">
    <source>
        <dbReference type="EnsemblPlants" id="Zm00001eb415820_P001"/>
    </source>
</evidence>
<protein>
    <submittedName>
        <fullName evidence="1">Uncharacterized protein</fullName>
    </submittedName>
</protein>
<sequence>MRPATSRIRSTEASDEPSNFMTMVNPAWAFLAPDAAAGASSVLRKGAAVDPVWQRIARPLHLQHCGPEFALARAERRSLPSLGAATGASRDRDSLATPMKHSVAAISGRGRRAVGSPVREQVRATWGTGSAEEEVAWDISLSPFDVVAVLHLHLMHVTRD</sequence>
<reference evidence="2" key="1">
    <citation type="journal article" date="2009" name="Science">
        <title>The B73 maize genome: complexity, diversity, and dynamics.</title>
        <authorList>
            <person name="Schnable P.S."/>
            <person name="Ware D."/>
            <person name="Fulton R.S."/>
            <person name="Stein J.C."/>
            <person name="Wei F."/>
            <person name="Pasternak S."/>
            <person name="Liang C."/>
            <person name="Zhang J."/>
            <person name="Fulton L."/>
            <person name="Graves T.A."/>
            <person name="Minx P."/>
            <person name="Reily A.D."/>
            <person name="Courtney L."/>
            <person name="Kruchowski S.S."/>
            <person name="Tomlinson C."/>
            <person name="Strong C."/>
            <person name="Delehaunty K."/>
            <person name="Fronick C."/>
            <person name="Courtney B."/>
            <person name="Rock S.M."/>
            <person name="Belter E."/>
            <person name="Du F."/>
            <person name="Kim K."/>
            <person name="Abbott R.M."/>
            <person name="Cotton M."/>
            <person name="Levy A."/>
            <person name="Marchetto P."/>
            <person name="Ochoa K."/>
            <person name="Jackson S.M."/>
            <person name="Gillam B."/>
            <person name="Chen W."/>
            <person name="Yan L."/>
            <person name="Higginbotham J."/>
            <person name="Cardenas M."/>
            <person name="Waligorski J."/>
            <person name="Applebaum E."/>
            <person name="Phelps L."/>
            <person name="Falcone J."/>
            <person name="Kanchi K."/>
            <person name="Thane T."/>
            <person name="Scimone A."/>
            <person name="Thane N."/>
            <person name="Henke J."/>
            <person name="Wang T."/>
            <person name="Ruppert J."/>
            <person name="Shah N."/>
            <person name="Rotter K."/>
            <person name="Hodges J."/>
            <person name="Ingenthron E."/>
            <person name="Cordes M."/>
            <person name="Kohlberg S."/>
            <person name="Sgro J."/>
            <person name="Delgado B."/>
            <person name="Mead K."/>
            <person name="Chinwalla A."/>
            <person name="Leonard S."/>
            <person name="Crouse K."/>
            <person name="Collura K."/>
            <person name="Kudrna D."/>
            <person name="Currie J."/>
            <person name="He R."/>
            <person name="Angelova A."/>
            <person name="Rajasekar S."/>
            <person name="Mueller T."/>
            <person name="Lomeli R."/>
            <person name="Scara G."/>
            <person name="Ko A."/>
            <person name="Delaney K."/>
            <person name="Wissotski M."/>
            <person name="Lopez G."/>
            <person name="Campos D."/>
            <person name="Braidotti M."/>
            <person name="Ashley E."/>
            <person name="Golser W."/>
            <person name="Kim H."/>
            <person name="Lee S."/>
            <person name="Lin J."/>
            <person name="Dujmic Z."/>
            <person name="Kim W."/>
            <person name="Talag J."/>
            <person name="Zuccolo A."/>
            <person name="Fan C."/>
            <person name="Sebastian A."/>
            <person name="Kramer M."/>
            <person name="Spiegel L."/>
            <person name="Nascimento L."/>
            <person name="Zutavern T."/>
            <person name="Miller B."/>
            <person name="Ambroise C."/>
            <person name="Muller S."/>
            <person name="Spooner W."/>
            <person name="Narechania A."/>
            <person name="Ren L."/>
            <person name="Wei S."/>
            <person name="Kumari S."/>
            <person name="Faga B."/>
            <person name="Levy M.J."/>
            <person name="McMahan L."/>
            <person name="Van Buren P."/>
            <person name="Vaughn M.W."/>
            <person name="Ying K."/>
            <person name="Yeh C.-T."/>
            <person name="Emrich S.J."/>
            <person name="Jia Y."/>
            <person name="Kalyanaraman A."/>
            <person name="Hsia A.-P."/>
            <person name="Barbazuk W.B."/>
            <person name="Baucom R.S."/>
            <person name="Brutnell T.P."/>
            <person name="Carpita N.C."/>
            <person name="Chaparro C."/>
            <person name="Chia J.-M."/>
            <person name="Deragon J.-M."/>
            <person name="Estill J.C."/>
            <person name="Fu Y."/>
            <person name="Jeddeloh J.A."/>
            <person name="Han Y."/>
            <person name="Lee H."/>
            <person name="Li P."/>
            <person name="Lisch D.R."/>
            <person name="Liu S."/>
            <person name="Liu Z."/>
            <person name="Nagel D.H."/>
            <person name="McCann M.C."/>
            <person name="SanMiguel P."/>
            <person name="Myers A.M."/>
            <person name="Nettleton D."/>
            <person name="Nguyen J."/>
            <person name="Penning B.W."/>
            <person name="Ponnala L."/>
            <person name="Schneider K.L."/>
            <person name="Schwartz D.C."/>
            <person name="Sharma A."/>
            <person name="Soderlund C."/>
            <person name="Springer N.M."/>
            <person name="Sun Q."/>
            <person name="Wang H."/>
            <person name="Waterman M."/>
            <person name="Westerman R."/>
            <person name="Wolfgruber T.K."/>
            <person name="Yang L."/>
            <person name="Yu Y."/>
            <person name="Zhang L."/>
            <person name="Zhou S."/>
            <person name="Zhu Q."/>
            <person name="Bennetzen J.L."/>
            <person name="Dawe R.K."/>
            <person name="Jiang J."/>
            <person name="Jiang N."/>
            <person name="Presting G.G."/>
            <person name="Wessler S.R."/>
            <person name="Aluru S."/>
            <person name="Martienssen R.A."/>
            <person name="Clifton S.W."/>
            <person name="McCombie W.R."/>
            <person name="Wing R.A."/>
            <person name="Wilson R.K."/>
        </authorList>
    </citation>
    <scope>NUCLEOTIDE SEQUENCE [LARGE SCALE GENOMIC DNA]</scope>
    <source>
        <strain evidence="2">cv. B73</strain>
    </source>
</reference>
<dbReference type="Proteomes" id="UP000007305">
    <property type="component" value="Chromosome 10"/>
</dbReference>
<dbReference type="EnsemblPlants" id="Zm00001eb415820_T001">
    <property type="protein sequence ID" value="Zm00001eb415820_P001"/>
    <property type="gene ID" value="Zm00001eb415820"/>
</dbReference>
<dbReference type="AlphaFoldDB" id="A0A804ULY2"/>